<dbReference type="Pfam" id="PF10262">
    <property type="entry name" value="Rdx"/>
    <property type="match status" value="1"/>
</dbReference>
<dbReference type="SUPFAM" id="SSF52833">
    <property type="entry name" value="Thioredoxin-like"/>
    <property type="match status" value="1"/>
</dbReference>
<dbReference type="PANTHER" id="PTHR13544">
    <property type="entry name" value="SELENOPROTEIN T"/>
    <property type="match status" value="1"/>
</dbReference>
<feature type="region of interest" description="Disordered" evidence="3">
    <location>
        <begin position="27"/>
        <end position="69"/>
    </location>
</feature>
<sequence>MDRVQLLLLGIPLFLFCSDLVSLFSPPPRPQRHHHHHHQPQPQPQPQYHHHQEHRPPQPPLVQAPDVSSPPTGGVGFGATVELNYCTSCSYRGNALTIKKMLETSFPGIAVILSNYPPPLPKRLLSKLVPVVQAGVFGIVMAGDQILPRLGYVALPPWYLSLRANRFGTIASTWLLGNVFQNFLQSSGAFEVYCNGDLVFSKLKENRFPGEIELRNLIIERIGNPRFGGEGNIWS</sequence>
<dbReference type="GO" id="GO:0004791">
    <property type="term" value="F:thioredoxin-disulfide reductase (NADPH) activity"/>
    <property type="evidence" value="ECO:0007669"/>
    <property type="project" value="TreeGrafter"/>
</dbReference>
<keyword evidence="2" id="KW-0676">Redox-active center</keyword>
<evidence type="ECO:0000256" key="4">
    <source>
        <dbReference type="SAM" id="SignalP"/>
    </source>
</evidence>
<evidence type="ECO:0000256" key="3">
    <source>
        <dbReference type="SAM" id="MobiDB-lite"/>
    </source>
</evidence>
<evidence type="ECO:0000256" key="1">
    <source>
        <dbReference type="ARBA" id="ARBA00022729"/>
    </source>
</evidence>
<dbReference type="NCBIfam" id="TIGR02174">
    <property type="entry name" value="CXXU_selWTH"/>
    <property type="match status" value="1"/>
</dbReference>
<evidence type="ECO:0000313" key="5">
    <source>
        <dbReference type="EMBL" id="JAT58663.1"/>
    </source>
</evidence>
<feature type="signal peptide" evidence="4">
    <location>
        <begin position="1"/>
        <end position="23"/>
    </location>
</feature>
<protein>
    <submittedName>
        <fullName evidence="5">SelT-like protein</fullName>
    </submittedName>
</protein>
<dbReference type="EMBL" id="GDJX01009273">
    <property type="protein sequence ID" value="JAT58663.1"/>
    <property type="molecule type" value="Transcribed_RNA"/>
</dbReference>
<evidence type="ECO:0000256" key="2">
    <source>
        <dbReference type="ARBA" id="ARBA00023284"/>
    </source>
</evidence>
<gene>
    <name evidence="5" type="primary">At3g47300</name>
    <name evidence="5" type="ORF">g.110259</name>
</gene>
<dbReference type="Gene3D" id="3.40.30.10">
    <property type="entry name" value="Glutaredoxin"/>
    <property type="match status" value="2"/>
</dbReference>
<feature type="chain" id="PRO_5008900502" evidence="4">
    <location>
        <begin position="24"/>
        <end position="235"/>
    </location>
</feature>
<proteinExistence type="predicted"/>
<dbReference type="InterPro" id="IPR011893">
    <property type="entry name" value="Selenoprotein_Rdx-typ"/>
</dbReference>
<dbReference type="InterPro" id="IPR036249">
    <property type="entry name" value="Thioredoxin-like_sf"/>
</dbReference>
<dbReference type="PANTHER" id="PTHR13544:SF0">
    <property type="entry name" value="THIOREDOXIN REDUCTASE-LIKE SELENOPROTEIN T"/>
    <property type="match status" value="1"/>
</dbReference>
<accession>A0A1D1YVG6</accession>
<keyword evidence="1 4" id="KW-0732">Signal</keyword>
<reference evidence="5" key="1">
    <citation type="submission" date="2015-07" db="EMBL/GenBank/DDBJ databases">
        <title>Transcriptome Assembly of Anthurium amnicola.</title>
        <authorList>
            <person name="Suzuki J."/>
        </authorList>
    </citation>
    <scope>NUCLEOTIDE SEQUENCE</scope>
</reference>
<dbReference type="AlphaFoldDB" id="A0A1D1YVG6"/>
<feature type="compositionally biased region" description="Basic residues" evidence="3">
    <location>
        <begin position="30"/>
        <end position="39"/>
    </location>
</feature>
<name>A0A1D1YVG6_9ARAE</name>
<dbReference type="GO" id="GO:0045454">
    <property type="term" value="P:cell redox homeostasis"/>
    <property type="evidence" value="ECO:0007669"/>
    <property type="project" value="TreeGrafter"/>
</dbReference>
<organism evidence="5">
    <name type="scientific">Anthurium amnicola</name>
    <dbReference type="NCBI Taxonomy" id="1678845"/>
    <lineage>
        <taxon>Eukaryota</taxon>
        <taxon>Viridiplantae</taxon>
        <taxon>Streptophyta</taxon>
        <taxon>Embryophyta</taxon>
        <taxon>Tracheophyta</taxon>
        <taxon>Spermatophyta</taxon>
        <taxon>Magnoliopsida</taxon>
        <taxon>Liliopsida</taxon>
        <taxon>Araceae</taxon>
        <taxon>Pothoideae</taxon>
        <taxon>Potheae</taxon>
        <taxon>Anthurium</taxon>
    </lineage>
</organism>
<dbReference type="InterPro" id="IPR019389">
    <property type="entry name" value="Selenoprotein_T"/>
</dbReference>
<dbReference type="GO" id="GO:0005789">
    <property type="term" value="C:endoplasmic reticulum membrane"/>
    <property type="evidence" value="ECO:0007669"/>
    <property type="project" value="TreeGrafter"/>
</dbReference>